<evidence type="ECO:0000313" key="2">
    <source>
        <dbReference type="EMBL" id="KAK1406194.1"/>
    </source>
</evidence>
<accession>A0AAD8JKP4</accession>
<organism evidence="2 3">
    <name type="scientific">Tagetes erecta</name>
    <name type="common">African marigold</name>
    <dbReference type="NCBI Taxonomy" id="13708"/>
    <lineage>
        <taxon>Eukaryota</taxon>
        <taxon>Viridiplantae</taxon>
        <taxon>Streptophyta</taxon>
        <taxon>Embryophyta</taxon>
        <taxon>Tracheophyta</taxon>
        <taxon>Spermatophyta</taxon>
        <taxon>Magnoliopsida</taxon>
        <taxon>eudicotyledons</taxon>
        <taxon>Gunneridae</taxon>
        <taxon>Pentapetalae</taxon>
        <taxon>asterids</taxon>
        <taxon>campanulids</taxon>
        <taxon>Asterales</taxon>
        <taxon>Asteraceae</taxon>
        <taxon>Asteroideae</taxon>
        <taxon>Heliantheae alliance</taxon>
        <taxon>Tageteae</taxon>
        <taxon>Tagetes</taxon>
    </lineage>
</organism>
<evidence type="ECO:0000313" key="3">
    <source>
        <dbReference type="Proteomes" id="UP001229421"/>
    </source>
</evidence>
<proteinExistence type="predicted"/>
<keyword evidence="3" id="KW-1185">Reference proteome</keyword>
<protein>
    <submittedName>
        <fullName evidence="2">Uncharacterized protein</fullName>
    </submittedName>
</protein>
<evidence type="ECO:0000256" key="1">
    <source>
        <dbReference type="SAM" id="MobiDB-lite"/>
    </source>
</evidence>
<dbReference type="AlphaFoldDB" id="A0AAD8JKP4"/>
<sequence>MIEALDDLDDIDFTESEPEAEPEANPDHEIPADPSERFVYLEKMKYNAVYLNGLTVSQINEEYEKCLIAQDKAAADEKEFVVEMGEWTPLQESLNINDLPPTELHHQNPEEMSSRSMRDWLSSRNYPYRTLKRLKQESLRKIVVSFMKTEKMFNRMFYLDYNNPQYYELTKRYKVLGPKEIPVMALPENAHKKRHELMDMFPSEITAEQGSVDC</sequence>
<dbReference type="EMBL" id="JAUHHV010000012">
    <property type="protein sequence ID" value="KAK1406194.1"/>
    <property type="molecule type" value="Genomic_DNA"/>
</dbReference>
<name>A0AAD8JKP4_TARER</name>
<feature type="region of interest" description="Disordered" evidence="1">
    <location>
        <begin position="1"/>
        <end position="33"/>
    </location>
</feature>
<reference evidence="2" key="1">
    <citation type="journal article" date="2023" name="bioRxiv">
        <title>Improved chromosome-level genome assembly for marigold (Tagetes erecta).</title>
        <authorList>
            <person name="Jiang F."/>
            <person name="Yuan L."/>
            <person name="Wang S."/>
            <person name="Wang H."/>
            <person name="Xu D."/>
            <person name="Wang A."/>
            <person name="Fan W."/>
        </authorList>
    </citation>
    <scope>NUCLEOTIDE SEQUENCE</scope>
    <source>
        <strain evidence="2">WSJ</strain>
        <tissue evidence="2">Leaf</tissue>
    </source>
</reference>
<dbReference type="Proteomes" id="UP001229421">
    <property type="component" value="Unassembled WGS sequence"/>
</dbReference>
<gene>
    <name evidence="2" type="ORF">QVD17_41483</name>
</gene>
<comment type="caution">
    <text evidence="2">The sequence shown here is derived from an EMBL/GenBank/DDBJ whole genome shotgun (WGS) entry which is preliminary data.</text>
</comment>
<feature type="compositionally biased region" description="Acidic residues" evidence="1">
    <location>
        <begin position="1"/>
        <end position="24"/>
    </location>
</feature>